<proteinExistence type="inferred from homology"/>
<evidence type="ECO:0000313" key="4">
    <source>
        <dbReference type="Proteomes" id="UP000749559"/>
    </source>
</evidence>
<dbReference type="Pfam" id="PF00685">
    <property type="entry name" value="Sulfotransfer_1"/>
    <property type="match status" value="1"/>
</dbReference>
<evidence type="ECO:0000259" key="2">
    <source>
        <dbReference type="Pfam" id="PF00685"/>
    </source>
</evidence>
<sequence>MKRRSFIRIFMILCLMMYMMMLISVQKILDRADNALYTSLRDGKRLSNTANNSQTVSKENKNGLYHDSHKMKKRDIKKIVPETNCTGYSRQVAPTTNLSITKKHNPLQTSNDCQPLSFSKGWPKTALVSFPGSGNTWARHLVQQLSGAFTGSIYRDGLLMKKFPGEGKKDDSVVAIKTHEPLWNHNDGVTFQRAILVIRNPFDALKAEYTRRSGMGHNKEVVDPSNYFHKRKRDWGLFLNGKRPNSASFVSMHGWMYSTIEWLTEFPGHLIVVHYEQLKKNLKSQLIEIASFLKINVTQSLLDCIICSNSDGGFKRRHRTNETFDPFDNRTKAVLNHYVKIVETTLESVCYTDRVTCVDDPVII</sequence>
<dbReference type="PANTHER" id="PTHR45964">
    <property type="entry name" value="WSCD FAMILY MEMBER CG9164"/>
    <property type="match status" value="1"/>
</dbReference>
<reference evidence="3" key="1">
    <citation type="submission" date="2022-03" db="EMBL/GenBank/DDBJ databases">
        <authorList>
            <person name="Martin C."/>
        </authorList>
    </citation>
    <scope>NUCLEOTIDE SEQUENCE</scope>
</reference>
<dbReference type="PANTHER" id="PTHR45964:SF5">
    <property type="entry name" value="WSCD FAMILY MEMBER CG9164"/>
    <property type="match status" value="1"/>
</dbReference>
<dbReference type="EMBL" id="CAIIXF020000002">
    <property type="protein sequence ID" value="CAH1777293.1"/>
    <property type="molecule type" value="Genomic_DNA"/>
</dbReference>
<dbReference type="Gene3D" id="3.40.50.300">
    <property type="entry name" value="P-loop containing nucleotide triphosphate hydrolases"/>
    <property type="match status" value="1"/>
</dbReference>
<comment type="similarity">
    <text evidence="1">Belongs to the WSCD family.</text>
</comment>
<gene>
    <name evidence="3" type="ORF">OFUS_LOCUS4351</name>
</gene>
<evidence type="ECO:0000256" key="1">
    <source>
        <dbReference type="ARBA" id="ARBA00010236"/>
    </source>
</evidence>
<comment type="caution">
    <text evidence="3">The sequence shown here is derived from an EMBL/GenBank/DDBJ whole genome shotgun (WGS) entry which is preliminary data.</text>
</comment>
<accession>A0A8J1TH02</accession>
<protein>
    <recommendedName>
        <fullName evidence="2">Sulfotransferase domain-containing protein</fullName>
    </recommendedName>
</protein>
<dbReference type="Proteomes" id="UP000749559">
    <property type="component" value="Unassembled WGS sequence"/>
</dbReference>
<organism evidence="3 4">
    <name type="scientific">Owenia fusiformis</name>
    <name type="common">Polychaete worm</name>
    <dbReference type="NCBI Taxonomy" id="6347"/>
    <lineage>
        <taxon>Eukaryota</taxon>
        <taxon>Metazoa</taxon>
        <taxon>Spiralia</taxon>
        <taxon>Lophotrochozoa</taxon>
        <taxon>Annelida</taxon>
        <taxon>Polychaeta</taxon>
        <taxon>Sedentaria</taxon>
        <taxon>Canalipalpata</taxon>
        <taxon>Sabellida</taxon>
        <taxon>Oweniida</taxon>
        <taxon>Oweniidae</taxon>
        <taxon>Owenia</taxon>
    </lineage>
</organism>
<name>A0A8J1TH02_OWEFU</name>
<dbReference type="InterPro" id="IPR027417">
    <property type="entry name" value="P-loop_NTPase"/>
</dbReference>
<feature type="domain" description="Sulfotransferase" evidence="2">
    <location>
        <begin position="163"/>
        <end position="305"/>
    </location>
</feature>
<keyword evidence="4" id="KW-1185">Reference proteome</keyword>
<dbReference type="GO" id="GO:0008146">
    <property type="term" value="F:sulfotransferase activity"/>
    <property type="evidence" value="ECO:0007669"/>
    <property type="project" value="InterPro"/>
</dbReference>
<dbReference type="InterPro" id="IPR000863">
    <property type="entry name" value="Sulfotransferase_dom"/>
</dbReference>
<dbReference type="OrthoDB" id="5985073at2759"/>
<dbReference type="AlphaFoldDB" id="A0A8J1TH02"/>
<dbReference type="SUPFAM" id="SSF52540">
    <property type="entry name" value="P-loop containing nucleoside triphosphate hydrolases"/>
    <property type="match status" value="1"/>
</dbReference>
<dbReference type="InterPro" id="IPR051589">
    <property type="entry name" value="Sialate-O-sulfotransferase"/>
</dbReference>
<evidence type="ECO:0000313" key="3">
    <source>
        <dbReference type="EMBL" id="CAH1777293.1"/>
    </source>
</evidence>